<protein>
    <submittedName>
        <fullName evidence="2">Reverse transcriptase domain-containing protein</fullName>
    </submittedName>
</protein>
<dbReference type="Proteomes" id="UP000025227">
    <property type="component" value="Unplaced"/>
</dbReference>
<reference evidence="2" key="1">
    <citation type="submission" date="2020-12" db="UniProtKB">
        <authorList>
            <consortium name="WormBaseParasite"/>
        </authorList>
    </citation>
    <scope>IDENTIFICATION</scope>
    <source>
        <strain evidence="2">MHco3</strain>
    </source>
</reference>
<accession>A0A7I4Z643</accession>
<evidence type="ECO:0000313" key="1">
    <source>
        <dbReference type="Proteomes" id="UP000025227"/>
    </source>
</evidence>
<dbReference type="PANTHER" id="PTHR47027">
    <property type="entry name" value="REVERSE TRANSCRIPTASE DOMAIN-CONTAINING PROTEIN"/>
    <property type="match status" value="1"/>
</dbReference>
<evidence type="ECO:0000313" key="2">
    <source>
        <dbReference type="WBParaSite" id="HCON_00179030-00001"/>
    </source>
</evidence>
<proteinExistence type="predicted"/>
<organism evidence="1 2">
    <name type="scientific">Haemonchus contortus</name>
    <name type="common">Barber pole worm</name>
    <dbReference type="NCBI Taxonomy" id="6289"/>
    <lineage>
        <taxon>Eukaryota</taxon>
        <taxon>Metazoa</taxon>
        <taxon>Ecdysozoa</taxon>
        <taxon>Nematoda</taxon>
        <taxon>Chromadorea</taxon>
        <taxon>Rhabditida</taxon>
        <taxon>Rhabditina</taxon>
        <taxon>Rhabditomorpha</taxon>
        <taxon>Strongyloidea</taxon>
        <taxon>Trichostrongylidae</taxon>
        <taxon>Haemonchus</taxon>
    </lineage>
</organism>
<dbReference type="PANTHER" id="PTHR47027:SF20">
    <property type="entry name" value="REVERSE TRANSCRIPTASE-LIKE PROTEIN WITH RNA-DIRECTED DNA POLYMERASE DOMAIN"/>
    <property type="match status" value="1"/>
</dbReference>
<sequence length="188" mass="21827">MIRGKPPGKDGITVRLLQACGPPLYRALARRYSLPGGMYASNGVEAVFDGAAVQEWRQRRSRTIVLSRFCQYFVKYSHVVCILARIRRTLEEAQPVEQAGFRQSFSTLDHIATCRRLIEASHEHRLPLVTTFIDYKKAFDPVEPVKVWEALEEQGERIYVDVIRECYSDCTTVFHPFYKEHGKEIRYR</sequence>
<keyword evidence="1" id="KW-1185">Reference proteome</keyword>
<name>A0A7I4Z643_HAECO</name>
<dbReference type="WBParaSite" id="HCON_00179030-00001">
    <property type="protein sequence ID" value="HCON_00179030-00001"/>
    <property type="gene ID" value="HCON_00179030"/>
</dbReference>
<dbReference type="AlphaFoldDB" id="A0A7I4Z643"/>
<dbReference type="OrthoDB" id="410104at2759"/>